<evidence type="ECO:0000259" key="5">
    <source>
        <dbReference type="Pfam" id="PF01301"/>
    </source>
</evidence>
<dbReference type="InterPro" id="IPR001944">
    <property type="entry name" value="Glycoside_Hdrlase_35"/>
</dbReference>
<dbReference type="OrthoDB" id="1657402at2759"/>
<evidence type="ECO:0000313" key="8">
    <source>
        <dbReference type="EMBL" id="ROT62876.1"/>
    </source>
</evidence>
<reference evidence="8 9" key="2">
    <citation type="submission" date="2019-01" db="EMBL/GenBank/DDBJ databases">
        <title>The decoding of complex shrimp genome reveals the adaptation for benthos swimmer, frequently molting mechanism and breeding impact on genome.</title>
        <authorList>
            <person name="Sun Y."/>
            <person name="Gao Y."/>
            <person name="Yu Y."/>
        </authorList>
    </citation>
    <scope>NUCLEOTIDE SEQUENCE [LARGE SCALE GENOMIC DNA]</scope>
    <source>
        <tissue evidence="8">Muscle</tissue>
    </source>
</reference>
<dbReference type="PRINTS" id="PR00742">
    <property type="entry name" value="GLHYDRLASE35"/>
</dbReference>
<feature type="region of interest" description="Disordered" evidence="4">
    <location>
        <begin position="373"/>
        <end position="396"/>
    </location>
</feature>
<sequence length="404" mass="45333">MVTEFWSGWFDHWMEPHRNRWPEKDFSRALEEILKSGASFNLYMFCGGTNFGFLAGANVQEEWPFYAPDVTSYDYDCLLTENGDYTPKYMITKQLISQYQIHEDVYTPSPPENTPTVAYDDIVLDKILNLNELIGQLPHVKSPHVMAMEDLPINEGNGQAYGYTLYRTRITVPKGGATLTIRGHVRDLALLLVDLKLVTPCINEPRDLDAFGTWVKRNSTFELSSEYSGIHTLDILVENMGRVNYGKPHDFTMKKGLSEGPVLLGSEELKDWLIYPLEFKSGEIDRLLGWRSYAGEEVVGPALLQGDFEIQDEPEDTFLDACGWGKGVVFVNDFNLGRFWSAGPQRTLYVPRPLLVKGLNKVTVWSQYGGQGGVKSKDSHDLGAENPTGVTPGSGGPLINICKT</sequence>
<evidence type="ECO:0000259" key="7">
    <source>
        <dbReference type="Pfam" id="PF21467"/>
    </source>
</evidence>
<dbReference type="InterPro" id="IPR008979">
    <property type="entry name" value="Galactose-bd-like_sf"/>
</dbReference>
<dbReference type="STRING" id="6689.A0A423SF62"/>
<feature type="domain" description="Beta-galactosidase 1-like first all-beta" evidence="6">
    <location>
        <begin position="158"/>
        <end position="278"/>
    </location>
</feature>
<keyword evidence="2" id="KW-0378">Hydrolase</keyword>
<comment type="similarity">
    <text evidence="1">Belongs to the glycosyl hydrolase 35 family.</text>
</comment>
<dbReference type="Pfam" id="PF01301">
    <property type="entry name" value="Glyco_hydro_35"/>
    <property type="match status" value="1"/>
</dbReference>
<dbReference type="EMBL" id="QCYY01003531">
    <property type="protein sequence ID" value="ROT62876.1"/>
    <property type="molecule type" value="Genomic_DNA"/>
</dbReference>
<comment type="caution">
    <text evidence="8">The sequence shown here is derived from an EMBL/GenBank/DDBJ whole genome shotgun (WGS) entry which is preliminary data.</text>
</comment>
<dbReference type="InterPro" id="IPR048912">
    <property type="entry name" value="BetaGal1-like_ABD1"/>
</dbReference>
<feature type="domain" description="Glycoside hydrolase 35 catalytic" evidence="5">
    <location>
        <begin position="1"/>
        <end position="98"/>
    </location>
</feature>
<dbReference type="GO" id="GO:0005975">
    <property type="term" value="P:carbohydrate metabolic process"/>
    <property type="evidence" value="ECO:0007669"/>
    <property type="project" value="InterPro"/>
</dbReference>
<organism evidence="8 9">
    <name type="scientific">Penaeus vannamei</name>
    <name type="common">Whiteleg shrimp</name>
    <name type="synonym">Litopenaeus vannamei</name>
    <dbReference type="NCBI Taxonomy" id="6689"/>
    <lineage>
        <taxon>Eukaryota</taxon>
        <taxon>Metazoa</taxon>
        <taxon>Ecdysozoa</taxon>
        <taxon>Arthropoda</taxon>
        <taxon>Crustacea</taxon>
        <taxon>Multicrustacea</taxon>
        <taxon>Malacostraca</taxon>
        <taxon>Eumalacostraca</taxon>
        <taxon>Eucarida</taxon>
        <taxon>Decapoda</taxon>
        <taxon>Dendrobranchiata</taxon>
        <taxon>Penaeoidea</taxon>
        <taxon>Penaeidae</taxon>
        <taxon>Penaeus</taxon>
    </lineage>
</organism>
<feature type="domain" description="Beta-galactosidase galactose-binding" evidence="7">
    <location>
        <begin position="301"/>
        <end position="360"/>
    </location>
</feature>
<evidence type="ECO:0000259" key="6">
    <source>
        <dbReference type="Pfam" id="PF21317"/>
    </source>
</evidence>
<dbReference type="Pfam" id="PF21317">
    <property type="entry name" value="BetaGal_ABD_1"/>
    <property type="match status" value="1"/>
</dbReference>
<dbReference type="SUPFAM" id="SSF49785">
    <property type="entry name" value="Galactose-binding domain-like"/>
    <property type="match status" value="1"/>
</dbReference>
<dbReference type="FunFam" id="2.60.120.260:FF:000049">
    <property type="entry name" value="Beta-galactosidase"/>
    <property type="match status" value="1"/>
</dbReference>
<protein>
    <submittedName>
        <fullName evidence="8">Uncharacterized protein</fullName>
    </submittedName>
</protein>
<evidence type="ECO:0000256" key="1">
    <source>
        <dbReference type="ARBA" id="ARBA00009809"/>
    </source>
</evidence>
<evidence type="ECO:0000256" key="2">
    <source>
        <dbReference type="ARBA" id="ARBA00022801"/>
    </source>
</evidence>
<evidence type="ECO:0000313" key="9">
    <source>
        <dbReference type="Proteomes" id="UP000283509"/>
    </source>
</evidence>
<keyword evidence="9" id="KW-1185">Reference proteome</keyword>
<keyword evidence="3" id="KW-0326">Glycosidase</keyword>
<proteinExistence type="inferred from homology"/>
<dbReference type="AlphaFoldDB" id="A0A423SF62"/>
<dbReference type="Proteomes" id="UP000283509">
    <property type="component" value="Unassembled WGS sequence"/>
</dbReference>
<dbReference type="Pfam" id="PF21467">
    <property type="entry name" value="BetaGal_gal-bd"/>
    <property type="match status" value="1"/>
</dbReference>
<dbReference type="SUPFAM" id="SSF51445">
    <property type="entry name" value="(Trans)glycosidases"/>
    <property type="match status" value="1"/>
</dbReference>
<reference evidence="8 9" key="1">
    <citation type="submission" date="2018-04" db="EMBL/GenBank/DDBJ databases">
        <authorList>
            <person name="Zhang X."/>
            <person name="Yuan J."/>
            <person name="Li F."/>
            <person name="Xiang J."/>
        </authorList>
    </citation>
    <scope>NUCLEOTIDE SEQUENCE [LARGE SCALE GENOMIC DNA]</scope>
    <source>
        <tissue evidence="8">Muscle</tissue>
    </source>
</reference>
<accession>A0A423SF62</accession>
<gene>
    <name evidence="8" type="ORF">C7M84_019267</name>
</gene>
<dbReference type="Gene3D" id="3.20.20.80">
    <property type="entry name" value="Glycosidases"/>
    <property type="match status" value="1"/>
</dbReference>
<dbReference type="InterPro" id="IPR017853">
    <property type="entry name" value="GH"/>
</dbReference>
<dbReference type="InterPro" id="IPR031330">
    <property type="entry name" value="Gly_Hdrlase_35_cat"/>
</dbReference>
<dbReference type="Gene3D" id="2.60.120.260">
    <property type="entry name" value="Galactose-binding domain-like"/>
    <property type="match status" value="2"/>
</dbReference>
<evidence type="ECO:0000256" key="4">
    <source>
        <dbReference type="SAM" id="MobiDB-lite"/>
    </source>
</evidence>
<dbReference type="InterPro" id="IPR048913">
    <property type="entry name" value="BetaGal_gal-bd"/>
</dbReference>
<dbReference type="PANTHER" id="PTHR23421">
    <property type="entry name" value="BETA-GALACTOSIDASE RELATED"/>
    <property type="match status" value="1"/>
</dbReference>
<evidence type="ECO:0000256" key="3">
    <source>
        <dbReference type="ARBA" id="ARBA00023295"/>
    </source>
</evidence>
<name>A0A423SF62_PENVA</name>
<dbReference type="GO" id="GO:0004553">
    <property type="term" value="F:hydrolase activity, hydrolyzing O-glycosyl compounds"/>
    <property type="evidence" value="ECO:0007669"/>
    <property type="project" value="InterPro"/>
</dbReference>